<evidence type="ECO:0000313" key="3">
    <source>
        <dbReference type="Proteomes" id="UP000317178"/>
    </source>
</evidence>
<feature type="domain" description="LarA-like N-terminal" evidence="1">
    <location>
        <begin position="11"/>
        <end position="196"/>
    </location>
</feature>
<organism evidence="2 3">
    <name type="scientific">Polystyrenella longa</name>
    <dbReference type="NCBI Taxonomy" id="2528007"/>
    <lineage>
        <taxon>Bacteria</taxon>
        <taxon>Pseudomonadati</taxon>
        <taxon>Planctomycetota</taxon>
        <taxon>Planctomycetia</taxon>
        <taxon>Planctomycetales</taxon>
        <taxon>Planctomycetaceae</taxon>
        <taxon>Polystyrenella</taxon>
    </lineage>
</organism>
<dbReference type="InterPro" id="IPR043166">
    <property type="entry name" value="LarA-like_C"/>
</dbReference>
<dbReference type="Gene3D" id="3.40.50.11440">
    <property type="match status" value="1"/>
</dbReference>
<name>A0A518CJK8_9PLAN</name>
<gene>
    <name evidence="2" type="ORF">Pla110_11260</name>
</gene>
<dbReference type="PANTHER" id="PTHR33171">
    <property type="entry name" value="LAR_N DOMAIN-CONTAINING PROTEIN"/>
    <property type="match status" value="1"/>
</dbReference>
<dbReference type="EMBL" id="CP036281">
    <property type="protein sequence ID" value="QDU79416.1"/>
    <property type="molecule type" value="Genomic_DNA"/>
</dbReference>
<dbReference type="KEGG" id="plon:Pla110_11260"/>
<evidence type="ECO:0000259" key="1">
    <source>
        <dbReference type="Pfam" id="PF09861"/>
    </source>
</evidence>
<protein>
    <recommendedName>
        <fullName evidence="1">LarA-like N-terminal domain-containing protein</fullName>
    </recommendedName>
</protein>
<dbReference type="PANTHER" id="PTHR33171:SF17">
    <property type="entry name" value="LARA-LIKE N-TERMINAL DOMAIN-CONTAINING PROTEIN"/>
    <property type="match status" value="1"/>
</dbReference>
<dbReference type="Pfam" id="PF09861">
    <property type="entry name" value="Lar_N"/>
    <property type="match status" value="1"/>
</dbReference>
<evidence type="ECO:0000313" key="2">
    <source>
        <dbReference type="EMBL" id="QDU79416.1"/>
    </source>
</evidence>
<dbReference type="GO" id="GO:0050043">
    <property type="term" value="F:lactate racemase activity"/>
    <property type="evidence" value="ECO:0007669"/>
    <property type="project" value="InterPro"/>
</dbReference>
<keyword evidence="3" id="KW-1185">Reference proteome</keyword>
<dbReference type="InterPro" id="IPR048068">
    <property type="entry name" value="LarA-like"/>
</dbReference>
<dbReference type="AlphaFoldDB" id="A0A518CJK8"/>
<sequence>MTFELQYGTTGNIRLEIPEENVISTFRAPPRCDDLKSRVREALEEPLDFPPFSRCMIPDDRMVIVLDPETPEAATLVETVCEIALHKGVKPEQITVLLPAHSSSLLIEQLQKHLQEQCGAEIKVVEHDASLPNGGSYLASSSTSDRIYLDPAIIEADFIFPIGQIAFAPLLGYKGNFSTLYPGMSSEEDIKKSHGQANVELEPEDERQLHQLVEEIGWLLGIQITLQVIASEQGGVSHVLAGAPESVMRRGKEHLEQNWTVQIPDRLETVVVSVDTSGTGQHGWREVCAAIETGRKLVEHEGRIIVLSQLQEPAGNGINQIARSEFPTDAMRSLRETMPEDVIPASQLARALDWARIYLLSSLEGDYLEDLFMIPITDEADLTRLLQNELGSTGIIGSAQNVHGAVNLND</sequence>
<dbReference type="OrthoDB" id="240996at2"/>
<dbReference type="Proteomes" id="UP000317178">
    <property type="component" value="Chromosome"/>
</dbReference>
<dbReference type="Gene3D" id="3.90.226.30">
    <property type="match status" value="1"/>
</dbReference>
<proteinExistence type="predicted"/>
<dbReference type="InterPro" id="IPR018657">
    <property type="entry name" value="LarA-like_N"/>
</dbReference>
<reference evidence="2 3" key="1">
    <citation type="submission" date="2019-02" db="EMBL/GenBank/DDBJ databases">
        <title>Deep-cultivation of Planctomycetes and their phenomic and genomic characterization uncovers novel biology.</title>
        <authorList>
            <person name="Wiegand S."/>
            <person name="Jogler M."/>
            <person name="Boedeker C."/>
            <person name="Pinto D."/>
            <person name="Vollmers J."/>
            <person name="Rivas-Marin E."/>
            <person name="Kohn T."/>
            <person name="Peeters S.H."/>
            <person name="Heuer A."/>
            <person name="Rast P."/>
            <person name="Oberbeckmann S."/>
            <person name="Bunk B."/>
            <person name="Jeske O."/>
            <person name="Meyerdierks A."/>
            <person name="Storesund J.E."/>
            <person name="Kallscheuer N."/>
            <person name="Luecker S."/>
            <person name="Lage O.M."/>
            <person name="Pohl T."/>
            <person name="Merkel B.J."/>
            <person name="Hornburger P."/>
            <person name="Mueller R.-W."/>
            <person name="Bruemmer F."/>
            <person name="Labrenz M."/>
            <person name="Spormann A.M."/>
            <person name="Op den Camp H."/>
            <person name="Overmann J."/>
            <person name="Amann R."/>
            <person name="Jetten M.S.M."/>
            <person name="Mascher T."/>
            <person name="Medema M.H."/>
            <person name="Devos D.P."/>
            <person name="Kaster A.-K."/>
            <person name="Ovreas L."/>
            <person name="Rohde M."/>
            <person name="Galperin M.Y."/>
            <person name="Jogler C."/>
        </authorList>
    </citation>
    <scope>NUCLEOTIDE SEQUENCE [LARGE SCALE GENOMIC DNA]</scope>
    <source>
        <strain evidence="2 3">Pla110</strain>
    </source>
</reference>
<accession>A0A518CJK8</accession>